<evidence type="ECO:0000256" key="7">
    <source>
        <dbReference type="ARBA" id="ARBA00031700"/>
    </source>
</evidence>
<keyword evidence="6 9" id="KW-0472">Membrane</keyword>
<evidence type="ECO:0000256" key="5">
    <source>
        <dbReference type="ARBA" id="ARBA00022989"/>
    </source>
</evidence>
<organism evidence="10 11">
    <name type="scientific">Pyxicephalus adspersus</name>
    <name type="common">African bullfrog</name>
    <dbReference type="NCBI Taxonomy" id="30357"/>
    <lineage>
        <taxon>Eukaryota</taxon>
        <taxon>Metazoa</taxon>
        <taxon>Chordata</taxon>
        <taxon>Craniata</taxon>
        <taxon>Vertebrata</taxon>
        <taxon>Euteleostomi</taxon>
        <taxon>Amphibia</taxon>
        <taxon>Batrachia</taxon>
        <taxon>Anura</taxon>
        <taxon>Neobatrachia</taxon>
        <taxon>Ranoidea</taxon>
        <taxon>Pyxicephalidae</taxon>
        <taxon>Pyxicephalinae</taxon>
        <taxon>Pyxicephalus</taxon>
    </lineage>
</organism>
<dbReference type="Proteomes" id="UP001181693">
    <property type="component" value="Unassembled WGS sequence"/>
</dbReference>
<comment type="subcellular location">
    <subcellularLocation>
        <location evidence="1">Nucleus inner membrane</location>
        <topology evidence="1">Multi-pass membrane protein</topology>
    </subcellularLocation>
</comment>
<keyword evidence="11" id="KW-1185">Reference proteome</keyword>
<keyword evidence="5 9" id="KW-1133">Transmembrane helix</keyword>
<gene>
    <name evidence="10" type="ORF">GDO54_017336</name>
</gene>
<evidence type="ECO:0000313" key="10">
    <source>
        <dbReference type="EMBL" id="DBA20574.1"/>
    </source>
</evidence>
<feature type="transmembrane region" description="Helical" evidence="9">
    <location>
        <begin position="75"/>
        <end position="95"/>
    </location>
</feature>
<comment type="caution">
    <text evidence="10">The sequence shown here is derived from an EMBL/GenBank/DDBJ whole genome shotgun (WGS) entry which is preliminary data.</text>
</comment>
<dbReference type="GO" id="GO:0005637">
    <property type="term" value="C:nuclear inner membrane"/>
    <property type="evidence" value="ECO:0007669"/>
    <property type="project" value="UniProtKB-SubCell"/>
</dbReference>
<dbReference type="AlphaFoldDB" id="A0AAV3A1K8"/>
<evidence type="ECO:0000256" key="1">
    <source>
        <dbReference type="ARBA" id="ARBA00004473"/>
    </source>
</evidence>
<evidence type="ECO:0000313" key="11">
    <source>
        <dbReference type="Proteomes" id="UP001181693"/>
    </source>
</evidence>
<dbReference type="InterPro" id="IPR033580">
    <property type="entry name" value="Nurim-like"/>
</dbReference>
<feature type="transmembrane region" description="Helical" evidence="9">
    <location>
        <begin position="116"/>
        <end position="132"/>
    </location>
</feature>
<dbReference type="PANTHER" id="PTHR31040">
    <property type="entry name" value="NURIM"/>
    <property type="match status" value="1"/>
</dbReference>
<reference evidence="10" key="1">
    <citation type="thesis" date="2020" institute="ProQuest LLC" country="789 East Eisenhower Parkway, Ann Arbor, MI, USA">
        <title>Comparative Genomics and Chromosome Evolution.</title>
        <authorList>
            <person name="Mudd A.B."/>
        </authorList>
    </citation>
    <scope>NUCLEOTIDE SEQUENCE</scope>
    <source>
        <strain evidence="10">1538</strain>
        <tissue evidence="10">Blood</tissue>
    </source>
</reference>
<dbReference type="PANTHER" id="PTHR31040:SF1">
    <property type="entry name" value="NURIM"/>
    <property type="match status" value="1"/>
</dbReference>
<comment type="similarity">
    <text evidence="2">Belongs to the nurim family.</text>
</comment>
<accession>A0AAV3A1K8</accession>
<evidence type="ECO:0000256" key="2">
    <source>
        <dbReference type="ARBA" id="ARBA00010631"/>
    </source>
</evidence>
<sequence length="285" mass="32251">MSAGSEMTSTGSPAPSMPVCVLLGLFSLLCFVAGFGTGAEFVRFLSFGVLLRNISEGPEGEPPLLWRDAVGDSQFLRSLGINVALLFIFVCQHSLMAWSPLKEVVTRVFGVLQRSVYILCTAVSLQVMMRYWQTFPRGPFLWNVPTAPWSALFPVICALLHTISWLLIFSVLLIFDYAELMGIKQVYYHCFGMGDPLSHKSPRAARLYAHLRHPVFLELLVILWVVPSLSPDRLFLASALTLYVCCVHRLDVQDYSYLLSQLEKKFLLFTREESNTDRETLWKKD</sequence>
<protein>
    <recommendedName>
        <fullName evidence="3">Nurim</fullName>
    </recommendedName>
    <alternativeName>
        <fullName evidence="8">Nuclear envelope membrane protein</fullName>
    </alternativeName>
    <alternativeName>
        <fullName evidence="7">Nuclear rim protein</fullName>
    </alternativeName>
</protein>
<proteinExistence type="inferred from homology"/>
<feature type="transmembrane region" description="Helical" evidence="9">
    <location>
        <begin position="152"/>
        <end position="175"/>
    </location>
</feature>
<evidence type="ECO:0000256" key="6">
    <source>
        <dbReference type="ARBA" id="ARBA00023136"/>
    </source>
</evidence>
<evidence type="ECO:0000256" key="4">
    <source>
        <dbReference type="ARBA" id="ARBA00022692"/>
    </source>
</evidence>
<evidence type="ECO:0000256" key="8">
    <source>
        <dbReference type="ARBA" id="ARBA00032957"/>
    </source>
</evidence>
<dbReference type="EMBL" id="DYDO01000007">
    <property type="protein sequence ID" value="DBA20574.1"/>
    <property type="molecule type" value="Genomic_DNA"/>
</dbReference>
<evidence type="ECO:0000256" key="9">
    <source>
        <dbReference type="SAM" id="Phobius"/>
    </source>
</evidence>
<name>A0AAV3A1K8_PYXAD</name>
<keyword evidence="4 9" id="KW-0812">Transmembrane</keyword>
<evidence type="ECO:0000256" key="3">
    <source>
        <dbReference type="ARBA" id="ARBA00013379"/>
    </source>
</evidence>